<comment type="caution">
    <text evidence="2">The sequence shown here is derived from an EMBL/GenBank/DDBJ whole genome shotgun (WGS) entry which is preliminary data.</text>
</comment>
<name>A0ABQ0RGD8_GLUNI</name>
<protein>
    <recommendedName>
        <fullName evidence="4">Integral membrane protein</fullName>
    </recommendedName>
</protein>
<reference evidence="2 3" key="1">
    <citation type="submission" date="2019-06" db="EMBL/GenBank/DDBJ databases">
        <title>Whole genome shotgun sequence of Glutamicibacter nicotianae NBRC 14234.</title>
        <authorList>
            <person name="Hosoyama A."/>
            <person name="Uohara A."/>
            <person name="Ohji S."/>
            <person name="Ichikawa N."/>
        </authorList>
    </citation>
    <scope>NUCLEOTIDE SEQUENCE [LARGE SCALE GENOMIC DNA]</scope>
    <source>
        <strain evidence="2 3">NBRC 14234</strain>
    </source>
</reference>
<feature type="transmembrane region" description="Helical" evidence="1">
    <location>
        <begin position="56"/>
        <end position="79"/>
    </location>
</feature>
<evidence type="ECO:0000256" key="1">
    <source>
        <dbReference type="SAM" id="Phobius"/>
    </source>
</evidence>
<dbReference type="EMBL" id="BJNE01000001">
    <property type="protein sequence ID" value="GEC10879.1"/>
    <property type="molecule type" value="Genomic_DNA"/>
</dbReference>
<dbReference type="RefSeq" id="WP_066138519.1">
    <property type="nucleotide sequence ID" value="NZ_BAAAWM010000001.1"/>
</dbReference>
<gene>
    <name evidence="2" type="ORF">ANI01nite_00820</name>
</gene>
<dbReference type="Proteomes" id="UP000316242">
    <property type="component" value="Unassembled WGS sequence"/>
</dbReference>
<accession>A0ABQ0RGD8</accession>
<proteinExistence type="predicted"/>
<keyword evidence="1" id="KW-0812">Transmembrane</keyword>
<feature type="transmembrane region" description="Helical" evidence="1">
    <location>
        <begin position="91"/>
        <end position="113"/>
    </location>
</feature>
<sequence length="174" mass="18423">MPETHLRIQRTAGYGGLAALLCGLVLIWHDGRQPVAAAADSFHSAAGTISQSPSPVLLAGGALLFFGVVTLCLAAGIFLMRRILAVRPLRVVPWILAALALALFLAGTGLKIWDTLQPVPLDWFAYEPLTHAQLSSLATSPAGVAARRLMGLGLAVFAMANGAWMVQHAARHQR</sequence>
<feature type="transmembrane region" description="Helical" evidence="1">
    <location>
        <begin position="149"/>
        <end position="166"/>
    </location>
</feature>
<keyword evidence="1" id="KW-1133">Transmembrane helix</keyword>
<evidence type="ECO:0000313" key="2">
    <source>
        <dbReference type="EMBL" id="GEC10879.1"/>
    </source>
</evidence>
<evidence type="ECO:0000313" key="3">
    <source>
        <dbReference type="Proteomes" id="UP000316242"/>
    </source>
</evidence>
<organism evidence="2 3">
    <name type="scientific">Glutamicibacter nicotianae</name>
    <name type="common">Arthrobacter nicotianae</name>
    <dbReference type="NCBI Taxonomy" id="37929"/>
    <lineage>
        <taxon>Bacteria</taxon>
        <taxon>Bacillati</taxon>
        <taxon>Actinomycetota</taxon>
        <taxon>Actinomycetes</taxon>
        <taxon>Micrococcales</taxon>
        <taxon>Micrococcaceae</taxon>
        <taxon>Glutamicibacter</taxon>
    </lineage>
</organism>
<evidence type="ECO:0008006" key="4">
    <source>
        <dbReference type="Google" id="ProtNLM"/>
    </source>
</evidence>
<keyword evidence="3" id="KW-1185">Reference proteome</keyword>
<keyword evidence="1" id="KW-0472">Membrane</keyword>
<feature type="transmembrane region" description="Helical" evidence="1">
    <location>
        <begin position="12"/>
        <end position="29"/>
    </location>
</feature>